<dbReference type="EMBL" id="JHEG04000001">
    <property type="protein sequence ID" value="KAF3891092.1"/>
    <property type="molecule type" value="Genomic_DNA"/>
</dbReference>
<dbReference type="InterPro" id="IPR036412">
    <property type="entry name" value="HAD-like_sf"/>
</dbReference>
<dbReference type="SUPFAM" id="SSF56784">
    <property type="entry name" value="HAD-like"/>
    <property type="match status" value="1"/>
</dbReference>
<dbReference type="Proteomes" id="UP000029738">
    <property type="component" value="Unassembled WGS sequence"/>
</dbReference>
<name>A0A8S9TIH0_9CYAN</name>
<organism evidence="1 2">
    <name type="scientific">Tolypothrix bouteillei VB521301</name>
    <dbReference type="NCBI Taxonomy" id="1479485"/>
    <lineage>
        <taxon>Bacteria</taxon>
        <taxon>Bacillati</taxon>
        <taxon>Cyanobacteriota</taxon>
        <taxon>Cyanophyceae</taxon>
        <taxon>Nostocales</taxon>
        <taxon>Tolypothrichaceae</taxon>
        <taxon>Tolypothrix</taxon>
    </lineage>
</organism>
<evidence type="ECO:0000313" key="1">
    <source>
        <dbReference type="EMBL" id="KAF3891092.1"/>
    </source>
</evidence>
<protein>
    <submittedName>
        <fullName evidence="1">HAD family hydrolase</fullName>
    </submittedName>
</protein>
<reference evidence="1" key="2">
    <citation type="submission" date="2019-11" db="EMBL/GenBank/DDBJ databases">
        <title>Improved Assembly of Tolypothrix boutellei genome.</title>
        <authorList>
            <person name="Sarangi A.N."/>
            <person name="Mukherjee M."/>
            <person name="Ghosh S."/>
            <person name="Singh D."/>
            <person name="Das A."/>
            <person name="Kant S."/>
            <person name="Prusty A."/>
            <person name="Tripathy S."/>
        </authorList>
    </citation>
    <scope>NUCLEOTIDE SEQUENCE</scope>
    <source>
        <strain evidence="1">VB521301</strain>
    </source>
</reference>
<evidence type="ECO:0000313" key="2">
    <source>
        <dbReference type="Proteomes" id="UP000029738"/>
    </source>
</evidence>
<proteinExistence type="predicted"/>
<dbReference type="Gene3D" id="3.40.50.1000">
    <property type="entry name" value="HAD superfamily/HAD-like"/>
    <property type="match status" value="1"/>
</dbReference>
<sequence length="56" mass="6248">MECFLRLKQYKIGVLINGQEAQQLEVLKRCGILPFLDIVVTAEAAGSAKPMPQIFQ</sequence>
<keyword evidence="2" id="KW-1185">Reference proteome</keyword>
<accession>A0A8S9TIH0</accession>
<dbReference type="AlphaFoldDB" id="A0A8S9TIH0"/>
<gene>
    <name evidence="1" type="ORF">DA73_0400023360</name>
</gene>
<keyword evidence="1" id="KW-0378">Hydrolase</keyword>
<dbReference type="RefSeq" id="WP_167844873.1">
    <property type="nucleotide sequence ID" value="NZ_JHEG04000001.1"/>
</dbReference>
<comment type="caution">
    <text evidence="1">The sequence shown here is derived from an EMBL/GenBank/DDBJ whole genome shotgun (WGS) entry which is preliminary data.</text>
</comment>
<dbReference type="GO" id="GO:0016787">
    <property type="term" value="F:hydrolase activity"/>
    <property type="evidence" value="ECO:0007669"/>
    <property type="project" value="UniProtKB-KW"/>
</dbReference>
<dbReference type="InterPro" id="IPR023214">
    <property type="entry name" value="HAD_sf"/>
</dbReference>
<reference evidence="1" key="1">
    <citation type="journal article" date="2015" name="Genome Announc.">
        <title>Draft Genome Sequence of Tolypothrix boutellei Strain VB521301.</title>
        <authorList>
            <person name="Chandrababunaidu M.M."/>
            <person name="Singh D."/>
            <person name="Sen D."/>
            <person name="Bhan S."/>
            <person name="Das S."/>
            <person name="Gupta A."/>
            <person name="Adhikary S.P."/>
            <person name="Tripathy S."/>
        </authorList>
    </citation>
    <scope>NUCLEOTIDE SEQUENCE</scope>
    <source>
        <strain evidence="1">VB521301</strain>
    </source>
</reference>